<organism evidence="2 4">
    <name type="scientific">Salinibacter ruber</name>
    <dbReference type="NCBI Taxonomy" id="146919"/>
    <lineage>
        <taxon>Bacteria</taxon>
        <taxon>Pseudomonadati</taxon>
        <taxon>Rhodothermota</taxon>
        <taxon>Rhodothermia</taxon>
        <taxon>Rhodothermales</taxon>
        <taxon>Salinibacteraceae</taxon>
        <taxon>Salinibacter</taxon>
    </lineage>
</organism>
<dbReference type="EMBL" id="JANTZM010000043">
    <property type="protein sequence ID" value="MCS4159564.1"/>
    <property type="molecule type" value="Genomic_DNA"/>
</dbReference>
<comment type="caution">
    <text evidence="2">The sequence shown here is derived from an EMBL/GenBank/DDBJ whole genome shotgun (WGS) entry which is preliminary data.</text>
</comment>
<dbReference type="Proteomes" id="UP001155110">
    <property type="component" value="Unassembled WGS sequence"/>
</dbReference>
<dbReference type="AlphaFoldDB" id="A0A9X2U598"/>
<feature type="chain" id="PRO_5041114971" description="Lipoprotein" evidence="1">
    <location>
        <begin position="25"/>
        <end position="218"/>
    </location>
</feature>
<feature type="signal peptide" evidence="1">
    <location>
        <begin position="1"/>
        <end position="24"/>
    </location>
</feature>
<evidence type="ECO:0000313" key="3">
    <source>
        <dbReference type="EMBL" id="MCS4159564.1"/>
    </source>
</evidence>
<dbReference type="PROSITE" id="PS51257">
    <property type="entry name" value="PROKAR_LIPOPROTEIN"/>
    <property type="match status" value="1"/>
</dbReference>
<name>A0A9X2U598_9BACT</name>
<dbReference type="RefSeq" id="WP_103017501.1">
    <property type="nucleotide sequence ID" value="NZ_CALTSF010000040.1"/>
</dbReference>
<reference evidence="2" key="1">
    <citation type="submission" date="2022-08" db="EMBL/GenBank/DDBJ databases">
        <title>Genomic Encyclopedia of Type Strains, Phase V (KMG-V): Genome sequencing to study the core and pangenomes of soil and plant-associated prokaryotes.</title>
        <authorList>
            <person name="Whitman W."/>
        </authorList>
    </citation>
    <scope>NUCLEOTIDE SEQUENCE</scope>
    <source>
        <strain evidence="2">SP2016B</strain>
        <strain evidence="3">SP3002</strain>
    </source>
</reference>
<evidence type="ECO:0000256" key="1">
    <source>
        <dbReference type="SAM" id="SignalP"/>
    </source>
</evidence>
<proteinExistence type="predicted"/>
<gene>
    <name evidence="2" type="ORF">GGP82_003551</name>
    <name evidence="3" type="ORF">GGP99_003557</name>
</gene>
<evidence type="ECO:0000313" key="2">
    <source>
        <dbReference type="EMBL" id="MCS3866968.1"/>
    </source>
</evidence>
<dbReference type="EMBL" id="JANTYZ010000028">
    <property type="protein sequence ID" value="MCS3866968.1"/>
    <property type="molecule type" value="Genomic_DNA"/>
</dbReference>
<keyword evidence="1" id="KW-0732">Signal</keyword>
<evidence type="ECO:0008006" key="5">
    <source>
        <dbReference type="Google" id="ProtNLM"/>
    </source>
</evidence>
<evidence type="ECO:0000313" key="4">
    <source>
        <dbReference type="Proteomes" id="UP001155034"/>
    </source>
</evidence>
<sequence length="218" mass="23046">MPAHRLRTAFLLCLAALVGLTLVACDSSGGDGTDPSFQNAFSFNVTEAPNPSTTATAAQGKTASTLEGFSFFFDGTSPESGDETFVVYFTQENILNDGTASEGLFGFVFRESLRPGNGSYNFVSLDSDPNLQDDFGMMIIESIGDFATGDGSYSWYISENGTLEMTTSSDDRVDATISAEALKVSFDGTATDTTRVAIDGSFSARSADSFIGFSPFAP</sequence>
<accession>A0A9X2U598</accession>
<protein>
    <recommendedName>
        <fullName evidence="5">Lipoprotein</fullName>
    </recommendedName>
</protein>
<dbReference type="Proteomes" id="UP001155034">
    <property type="component" value="Unassembled WGS sequence"/>
</dbReference>